<keyword evidence="1" id="KW-0732">Signal</keyword>
<gene>
    <name evidence="2" type="ORF">H8B22_10905</name>
</gene>
<dbReference type="KEGG" id="lsx:H8B22_10905"/>
<dbReference type="InterPro" id="IPR021247">
    <property type="entry name" value="DUF2785"/>
</dbReference>
<name>A0A7H0FVE2_9GAMM</name>
<dbReference type="EMBL" id="CP060820">
    <property type="protein sequence ID" value="QNP40008.1"/>
    <property type="molecule type" value="Genomic_DNA"/>
</dbReference>
<accession>A0A7H0FVE2</accession>
<feature type="signal peptide" evidence="1">
    <location>
        <begin position="1"/>
        <end position="26"/>
    </location>
</feature>
<dbReference type="PROSITE" id="PS51257">
    <property type="entry name" value="PROKAR_LIPOPROTEIN"/>
    <property type="match status" value="1"/>
</dbReference>
<feature type="chain" id="PRO_5028892971" evidence="1">
    <location>
        <begin position="27"/>
        <end position="303"/>
    </location>
</feature>
<organism evidence="2 3">
    <name type="scientific">Agrilutibacter terrestris</name>
    <dbReference type="NCBI Taxonomy" id="2865112"/>
    <lineage>
        <taxon>Bacteria</taxon>
        <taxon>Pseudomonadati</taxon>
        <taxon>Pseudomonadota</taxon>
        <taxon>Gammaproteobacteria</taxon>
        <taxon>Lysobacterales</taxon>
        <taxon>Lysobacteraceae</taxon>
        <taxon>Agrilutibacter</taxon>
    </lineage>
</organism>
<reference evidence="2 3" key="1">
    <citation type="submission" date="2020-08" db="EMBL/GenBank/DDBJ databases">
        <title>Lysobacter sp. II4 sp. nov., isolated from soil.</title>
        <authorList>
            <person name="Woo C.Y."/>
            <person name="Kim J."/>
        </authorList>
    </citation>
    <scope>NUCLEOTIDE SEQUENCE [LARGE SCALE GENOMIC DNA]</scope>
    <source>
        <strain evidence="2 3">II4</strain>
    </source>
</reference>
<dbReference type="RefSeq" id="WP_187711451.1">
    <property type="nucleotide sequence ID" value="NZ_CP060820.1"/>
</dbReference>
<keyword evidence="3" id="KW-1185">Reference proteome</keyword>
<dbReference type="AlphaFoldDB" id="A0A7H0FVE2"/>
<evidence type="ECO:0000256" key="1">
    <source>
        <dbReference type="SAM" id="SignalP"/>
    </source>
</evidence>
<evidence type="ECO:0000313" key="2">
    <source>
        <dbReference type="EMBL" id="QNP40008.1"/>
    </source>
</evidence>
<evidence type="ECO:0000313" key="3">
    <source>
        <dbReference type="Proteomes" id="UP000516018"/>
    </source>
</evidence>
<dbReference type="Pfam" id="PF10978">
    <property type="entry name" value="DUF2785"/>
    <property type="match status" value="1"/>
</dbReference>
<protein>
    <submittedName>
        <fullName evidence="2">DUF2785 domain-containing protein</fullName>
    </submittedName>
</protein>
<dbReference type="Proteomes" id="UP000516018">
    <property type="component" value="Chromosome"/>
</dbReference>
<sequence length="303" mass="32961">MLRTFRRFLLATCLLPVGLAPAFAGAACPPAGSDRASLQALKAADFALADTAARERLALGLAGCLGDPDPALRDGIAFEALSTWMRRQQLSDATLAALRDRLRPLLVAEDPRGFQRPFAALVLAEVARTDRIRPWLDAAQREQLVADAVDYLCGVRDYRGYVDGEGWRHGVAHGADFALQLALNPALDAGQLERLRDAVAAQVAPAGHAYIHGESLRLARPIVFIARRDLHDAGDWQRWLQAVAAPAPLPDWNAAFASEAGMVRRHDVLAFVTALYLLAQEQDDAATRERLLPGLRAVLKEMP</sequence>
<proteinExistence type="predicted"/>